<feature type="region of interest" description="Disordered" evidence="1">
    <location>
        <begin position="977"/>
        <end position="1020"/>
    </location>
</feature>
<reference evidence="3 4" key="1">
    <citation type="submission" date="2016-07" db="EMBL/GenBank/DDBJ databases">
        <title>Draft genome of the white-rot fungus Obba rivulosa 3A-2.</title>
        <authorList>
            <consortium name="DOE Joint Genome Institute"/>
            <person name="Miettinen O."/>
            <person name="Riley R."/>
            <person name="Acob R."/>
            <person name="Barry K."/>
            <person name="Cullen D."/>
            <person name="De Vries R."/>
            <person name="Hainaut M."/>
            <person name="Hatakka A."/>
            <person name="Henrissat B."/>
            <person name="Hilden K."/>
            <person name="Kuo R."/>
            <person name="Labutti K."/>
            <person name="Lipzen A."/>
            <person name="Makela M.R."/>
            <person name="Sandor L."/>
            <person name="Spatafora J.W."/>
            <person name="Grigoriev I.V."/>
            <person name="Hibbett D.S."/>
        </authorList>
    </citation>
    <scope>NUCLEOTIDE SEQUENCE [LARGE SCALE GENOMIC DNA]</scope>
    <source>
        <strain evidence="3 4">3A-2</strain>
    </source>
</reference>
<feature type="region of interest" description="Disordered" evidence="1">
    <location>
        <begin position="1"/>
        <end position="75"/>
    </location>
</feature>
<feature type="compositionally biased region" description="Basic and acidic residues" evidence="1">
    <location>
        <begin position="262"/>
        <end position="279"/>
    </location>
</feature>
<feature type="compositionally biased region" description="Low complexity" evidence="1">
    <location>
        <begin position="1"/>
        <end position="10"/>
    </location>
</feature>
<dbReference type="OrthoDB" id="5597783at2759"/>
<protein>
    <recommendedName>
        <fullName evidence="2">GDS1 winged helix domain-containing protein</fullName>
    </recommendedName>
</protein>
<sequence length="1020" mass="110967">MVFPIAATTTLPPPQPPAQHQYGTRIRSNSVIRPSARLRQLPDPPPPPRRIRPAPTLKARAAATADEPQPQSDWPPFPPPHVMLHSDDANSKIFLAIGRSFMSVDNRAMTIKDLAEMTMKFGLMCQNVSAAGQAITTYIRIHLQRCEVQQDQPLLLRHVLSGTASDDDLVFALHSRVGGAHCTLSASESRVTNFRRGTMVWYLSRAAGLPCPFSRAGIRLCEYTENGKVGALSSGRERKRERDRLRRAEQCGQKRKRLLRACADKGSDSDSGTEEDKRPPKVKLTLRLKPSLGSGSRAPRAATSTPPSDPSQHRDIIDLSNGSDMESESDSESGSESDSASEDSSSSNEEESTEVATSLGSIPGSLSSPVLDSPHPASRPEGYRRSPSVPLSVVSGSPPPDSEYDDEDEDEDEEEDSGFYSSLSGISRRYVRAWSSMDEDEDVDWSDDFFADVDGETETQWESPGPRSPSAQFDDDVVVKQEPNDLASYLDAWDSLDTAPSHASVADIVAQAAAGVDGDSLLQPKLEEPDMWDWSGLASTSVDSFMPDDDGARIKQEEVDVGMPFFVDDLLTPPPDLDSPVSSNSPLSPLTSYGSPLEASGSNYLDARLPSQLLWRDVEILGPDSLKPHDLEDDLWPTERGVSEGKTGTEEATRTAVSVPASATIRACSPPPPPPPLNLTTAAMHFHGASSTALSEITSPSLLTSLDSLSIYTPVSPNAPKVDESLQSSSTRSHPVVSCESSSNATKHEAGVIHASKTYSLPIHVITLEGICVYRIVLGSASVIRRVDTDFVNITPIMALLGLQSVEESDAVVVNDGPAVLHGTWVTLPTAQRVASGIASLSEFLSDELHESFLDTSPSRHQLVASRELPQQSGPNFDPTAEAVRDSPSTHHLDFSTRELIAPWESRWEDDDAVVNPPFKLEYSMFEKETPLVQDLAEESPLSPTEEEMFEVLCSAADWDLRTPKTAERIVVEEVPARATRSRDPPCHDRPLRRSKRVANAIATRTRGRSNKRGSRSSLS</sequence>
<feature type="region of interest" description="Disordered" evidence="1">
    <location>
        <begin position="574"/>
        <end position="594"/>
    </location>
</feature>
<feature type="compositionally biased region" description="Low complexity" evidence="1">
    <location>
        <begin position="386"/>
        <end position="396"/>
    </location>
</feature>
<feature type="compositionally biased region" description="Low complexity" evidence="1">
    <location>
        <begin position="578"/>
        <end position="592"/>
    </location>
</feature>
<gene>
    <name evidence="3" type="ORF">OBBRIDRAFT_788148</name>
</gene>
<feature type="region of interest" description="Disordered" evidence="1">
    <location>
        <begin position="436"/>
        <end position="473"/>
    </location>
</feature>
<evidence type="ECO:0000313" key="3">
    <source>
        <dbReference type="EMBL" id="OCH95601.1"/>
    </source>
</evidence>
<feature type="compositionally biased region" description="Low complexity" evidence="1">
    <location>
        <begin position="53"/>
        <end position="72"/>
    </location>
</feature>
<feature type="compositionally biased region" description="Acidic residues" evidence="1">
    <location>
        <begin position="402"/>
        <end position="417"/>
    </location>
</feature>
<dbReference type="GO" id="GO:0003677">
    <property type="term" value="F:DNA binding"/>
    <property type="evidence" value="ECO:0007669"/>
    <property type="project" value="InterPro"/>
</dbReference>
<feature type="compositionally biased region" description="Basic residues" evidence="1">
    <location>
        <begin position="1006"/>
        <end position="1020"/>
    </location>
</feature>
<feature type="region of interest" description="Disordered" evidence="1">
    <location>
        <begin position="868"/>
        <end position="889"/>
    </location>
</feature>
<feature type="compositionally biased region" description="Basic and acidic residues" evidence="1">
    <location>
        <begin position="977"/>
        <end position="992"/>
    </location>
</feature>
<dbReference type="EMBL" id="KV722335">
    <property type="protein sequence ID" value="OCH95601.1"/>
    <property type="molecule type" value="Genomic_DNA"/>
</dbReference>
<evidence type="ECO:0000313" key="4">
    <source>
        <dbReference type="Proteomes" id="UP000250043"/>
    </source>
</evidence>
<dbReference type="AlphaFoldDB" id="A0A8E2J6B1"/>
<dbReference type="Pfam" id="PF25318">
    <property type="entry name" value="WHD_GDS1"/>
    <property type="match status" value="1"/>
</dbReference>
<dbReference type="InterPro" id="IPR036887">
    <property type="entry name" value="HTH_APSES_sf"/>
</dbReference>
<evidence type="ECO:0000256" key="1">
    <source>
        <dbReference type="SAM" id="MobiDB-lite"/>
    </source>
</evidence>
<proteinExistence type="predicted"/>
<feature type="region of interest" description="Disordered" evidence="1">
    <location>
        <begin position="631"/>
        <end position="659"/>
    </location>
</feature>
<dbReference type="SUPFAM" id="SSF54616">
    <property type="entry name" value="DNA-binding domain of Mlu1-box binding protein MBP1"/>
    <property type="match status" value="1"/>
</dbReference>
<evidence type="ECO:0000259" key="2">
    <source>
        <dbReference type="Pfam" id="PF25318"/>
    </source>
</evidence>
<keyword evidence="4" id="KW-1185">Reference proteome</keyword>
<dbReference type="Gene3D" id="3.10.260.10">
    <property type="entry name" value="Transcription regulator HTH, APSES-type DNA-binding domain"/>
    <property type="match status" value="1"/>
</dbReference>
<feature type="region of interest" description="Disordered" evidence="1">
    <location>
        <begin position="722"/>
        <end position="741"/>
    </location>
</feature>
<feature type="compositionally biased region" description="Basic and acidic residues" evidence="1">
    <location>
        <begin position="235"/>
        <end position="249"/>
    </location>
</feature>
<dbReference type="Proteomes" id="UP000250043">
    <property type="component" value="Unassembled WGS sequence"/>
</dbReference>
<organism evidence="3 4">
    <name type="scientific">Obba rivulosa</name>
    <dbReference type="NCBI Taxonomy" id="1052685"/>
    <lineage>
        <taxon>Eukaryota</taxon>
        <taxon>Fungi</taxon>
        <taxon>Dikarya</taxon>
        <taxon>Basidiomycota</taxon>
        <taxon>Agaricomycotina</taxon>
        <taxon>Agaricomycetes</taxon>
        <taxon>Polyporales</taxon>
        <taxon>Gelatoporiaceae</taxon>
        <taxon>Obba</taxon>
    </lineage>
</organism>
<accession>A0A8E2J6B1</accession>
<feature type="compositionally biased region" description="Basic and acidic residues" evidence="1">
    <location>
        <begin position="641"/>
        <end position="653"/>
    </location>
</feature>
<feature type="domain" description="GDS1 winged helix" evidence="2">
    <location>
        <begin position="85"/>
        <end position="159"/>
    </location>
</feature>
<name>A0A8E2J6B1_9APHY</name>
<dbReference type="InterPro" id="IPR057511">
    <property type="entry name" value="WH_GDS1"/>
</dbReference>
<feature type="compositionally biased region" description="Acidic residues" evidence="1">
    <location>
        <begin position="325"/>
        <end position="341"/>
    </location>
</feature>
<feature type="compositionally biased region" description="Low complexity" evidence="1">
    <location>
        <begin position="354"/>
        <end position="369"/>
    </location>
</feature>
<feature type="compositionally biased region" description="Acidic residues" evidence="1">
    <location>
        <begin position="437"/>
        <end position="459"/>
    </location>
</feature>
<feature type="region of interest" description="Disordered" evidence="1">
    <location>
        <begin position="232"/>
        <end position="422"/>
    </location>
</feature>
<feature type="compositionally biased region" description="Polar residues" evidence="1">
    <location>
        <begin position="725"/>
        <end position="741"/>
    </location>
</feature>